<name>A0A540VC85_9CHLR</name>
<dbReference type="OrthoDB" id="334783at2"/>
<gene>
    <name evidence="2" type="ORF">FKZ61_16715</name>
</gene>
<dbReference type="AlphaFoldDB" id="A0A540VC85"/>
<evidence type="ECO:0000313" key="2">
    <source>
        <dbReference type="EMBL" id="TQE94378.1"/>
    </source>
</evidence>
<dbReference type="InterPro" id="IPR011009">
    <property type="entry name" value="Kinase-like_dom_sf"/>
</dbReference>
<dbReference type="Gene3D" id="3.30.200.20">
    <property type="entry name" value="Phosphorylase Kinase, domain 1"/>
    <property type="match status" value="1"/>
</dbReference>
<dbReference type="Proteomes" id="UP000317371">
    <property type="component" value="Unassembled WGS sequence"/>
</dbReference>
<reference evidence="2 3" key="1">
    <citation type="submission" date="2019-06" db="EMBL/GenBank/DDBJ databases">
        <title>Genome sequence of Litorilinea aerophila BAA-2444.</title>
        <authorList>
            <person name="Maclea K.S."/>
            <person name="Maurais E.G."/>
            <person name="Iannazzi L.C."/>
        </authorList>
    </citation>
    <scope>NUCLEOTIDE SEQUENCE [LARGE SCALE GENOMIC DNA]</scope>
    <source>
        <strain evidence="2 3">ATCC BAA-2444</strain>
    </source>
</reference>
<dbReference type="RefSeq" id="WP_141611296.1">
    <property type="nucleotide sequence ID" value="NZ_VIGC02000024.1"/>
</dbReference>
<sequence>MNRELDIEQPADLLAYLHATGRIPPGEEPAVRPLSGGVSNRTVLLQRPNGEAWVLKQALAKLRVPVDWFSSPERVHREALGLRWLQKLAPPGTIPPLLFEDHEHHLLAMAAVPQPYDNWKSLLLAGKLDLDHVTQFGRLLATIHRQAYLQREEVEPVFVDRSFFETLRLEPYYGYTASQVPQAAAFLQALMDATRQRLITLVHGDYSPKNILIHQGRLVLLDHEVIHWGDPAFDLGFSLTHLLSKAHHVAGHREAFAQAAHHYWEVYRSTLGDMPWADGLEGFAVRHTLACLLARVDGRSPLEYLREEERQRQRQAVLRLMAAPPSTIPTLVQTFVSTLNTLETTRT</sequence>
<organism evidence="2 3">
    <name type="scientific">Litorilinea aerophila</name>
    <dbReference type="NCBI Taxonomy" id="1204385"/>
    <lineage>
        <taxon>Bacteria</taxon>
        <taxon>Bacillati</taxon>
        <taxon>Chloroflexota</taxon>
        <taxon>Caldilineae</taxon>
        <taxon>Caldilineales</taxon>
        <taxon>Caldilineaceae</taxon>
        <taxon>Litorilinea</taxon>
    </lineage>
</organism>
<feature type="domain" description="Aminoglycoside phosphotransferase" evidence="1">
    <location>
        <begin position="31"/>
        <end position="265"/>
    </location>
</feature>
<dbReference type="Pfam" id="PF01636">
    <property type="entry name" value="APH"/>
    <property type="match status" value="1"/>
</dbReference>
<keyword evidence="3" id="KW-1185">Reference proteome</keyword>
<protein>
    <submittedName>
        <fullName evidence="2">Phosphotransferase</fullName>
    </submittedName>
</protein>
<dbReference type="SUPFAM" id="SSF56112">
    <property type="entry name" value="Protein kinase-like (PK-like)"/>
    <property type="match status" value="1"/>
</dbReference>
<keyword evidence="2" id="KW-0808">Transferase</keyword>
<dbReference type="Gene3D" id="3.90.1200.10">
    <property type="match status" value="1"/>
</dbReference>
<dbReference type="InParanoid" id="A0A540VC85"/>
<comment type="caution">
    <text evidence="2">The sequence shown here is derived from an EMBL/GenBank/DDBJ whole genome shotgun (WGS) entry which is preliminary data.</text>
</comment>
<dbReference type="EMBL" id="VIGC01000024">
    <property type="protein sequence ID" value="TQE94378.1"/>
    <property type="molecule type" value="Genomic_DNA"/>
</dbReference>
<proteinExistence type="predicted"/>
<accession>A0A540VC85</accession>
<evidence type="ECO:0000313" key="3">
    <source>
        <dbReference type="Proteomes" id="UP000317371"/>
    </source>
</evidence>
<dbReference type="GO" id="GO:0004672">
    <property type="term" value="F:protein kinase activity"/>
    <property type="evidence" value="ECO:0007669"/>
    <property type="project" value="InterPro"/>
</dbReference>
<dbReference type="InterPro" id="IPR002575">
    <property type="entry name" value="Aminoglycoside_PTrfase"/>
</dbReference>
<dbReference type="InterPro" id="IPR008266">
    <property type="entry name" value="Tyr_kinase_AS"/>
</dbReference>
<evidence type="ECO:0000259" key="1">
    <source>
        <dbReference type="Pfam" id="PF01636"/>
    </source>
</evidence>
<dbReference type="PROSITE" id="PS00109">
    <property type="entry name" value="PROTEIN_KINASE_TYR"/>
    <property type="match status" value="1"/>
</dbReference>